<sequence length="178" mass="19984">MTSDYKTAAQSETVSPIYLLRVLDIPPLDPATHDVDCLYITDAGENVMWFDENGQPQTYYACGMSVDEVERSKEQTTDQCHISIDNVSNELTALAQHYKLNGVRCELYNAFKDTLDSESGATLKFSGKIRNITVGQTQVDAVISQGFDGMDKVPRRICWTSMFPYIPSAKNPRELSRK</sequence>
<dbReference type="AlphaFoldDB" id="A0A073IUE6"/>
<protein>
    <submittedName>
        <fullName evidence="1">Uncharacterized protein</fullName>
    </submittedName>
</protein>
<comment type="caution">
    <text evidence="1">The sequence shown here is derived from an EMBL/GenBank/DDBJ whole genome shotgun (WGS) entry which is preliminary data.</text>
</comment>
<keyword evidence="2" id="KW-1185">Reference proteome</keyword>
<gene>
    <name evidence="1" type="ORF">EH55_13005</name>
</gene>
<evidence type="ECO:0000313" key="1">
    <source>
        <dbReference type="EMBL" id="KEJ93215.1"/>
    </source>
</evidence>
<dbReference type="GeneID" id="90982869"/>
<name>A0A073IUE6_9BACT</name>
<organism evidence="1 2">
    <name type="scientific">Synergistes jonesii</name>
    <dbReference type="NCBI Taxonomy" id="2754"/>
    <lineage>
        <taxon>Bacteria</taxon>
        <taxon>Thermotogati</taxon>
        <taxon>Synergistota</taxon>
        <taxon>Synergistia</taxon>
        <taxon>Synergistales</taxon>
        <taxon>Synergistaceae</taxon>
        <taxon>Synergistes</taxon>
    </lineage>
</organism>
<dbReference type="OrthoDB" id="4325at2"/>
<dbReference type="RefSeq" id="WP_037974560.1">
    <property type="nucleotide sequence ID" value="NZ_JMKI01000006.1"/>
</dbReference>
<dbReference type="EMBL" id="JMKI01000006">
    <property type="protein sequence ID" value="KEJ93215.1"/>
    <property type="molecule type" value="Genomic_DNA"/>
</dbReference>
<dbReference type="Proteomes" id="UP000027665">
    <property type="component" value="Unassembled WGS sequence"/>
</dbReference>
<evidence type="ECO:0000313" key="2">
    <source>
        <dbReference type="Proteomes" id="UP000027665"/>
    </source>
</evidence>
<accession>A0A073IUE6</accession>
<reference evidence="1 2" key="1">
    <citation type="submission" date="2014-04" db="EMBL/GenBank/DDBJ databases">
        <title>Draft Genome Sequence of Synergistes jonesii.</title>
        <authorList>
            <person name="Coil D.A."/>
            <person name="Eisen J.A."/>
            <person name="Holland-Moritz H.E."/>
        </authorList>
    </citation>
    <scope>NUCLEOTIDE SEQUENCE [LARGE SCALE GENOMIC DNA]</scope>
    <source>
        <strain evidence="1 2">78-1</strain>
    </source>
</reference>
<proteinExistence type="predicted"/>
<dbReference type="STRING" id="2754.EH55_13005"/>